<comment type="caution">
    <text evidence="1">The sequence shown here is derived from an EMBL/GenBank/DDBJ whole genome shotgun (WGS) entry which is preliminary data.</text>
</comment>
<proteinExistence type="predicted"/>
<reference evidence="2" key="1">
    <citation type="journal article" date="2018" name="BMC Genomics">
        <title>Genomic insights into host adaptation between the wheat stripe rust pathogen (Puccinia striiformis f. sp. tritici) and the barley stripe rust pathogen (Puccinia striiformis f. sp. hordei).</title>
        <authorList>
            <person name="Xia C."/>
            <person name="Wang M."/>
            <person name="Yin C."/>
            <person name="Cornejo O.E."/>
            <person name="Hulbert S.H."/>
            <person name="Chen X."/>
        </authorList>
    </citation>
    <scope>NUCLEOTIDE SEQUENCE [LARGE SCALE GENOMIC DNA]</scope>
    <source>
        <strain evidence="2">93-210</strain>
    </source>
</reference>
<sequence length="76" mass="8633">MTWVIYGLEGRFEQAPQRVAFCLWGMSLGETAAKVINKDWLTESLPEFFAKIMRSPCVLIMFIATASCIELTKLET</sequence>
<dbReference type="EMBL" id="CM045872">
    <property type="protein sequence ID" value="KAI7949551.1"/>
    <property type="molecule type" value="Genomic_DNA"/>
</dbReference>
<accession>A0ACC0ECH4</accession>
<reference evidence="2" key="2">
    <citation type="journal article" date="2018" name="Mol. Plant Microbe Interact.">
        <title>Genome sequence resources for the wheat stripe rust pathogen (Puccinia striiformis f. sp. tritici) and the barley stripe rust pathogen (Puccinia striiformis f. sp. hordei).</title>
        <authorList>
            <person name="Xia C."/>
            <person name="Wang M."/>
            <person name="Yin C."/>
            <person name="Cornejo O.E."/>
            <person name="Hulbert S.H."/>
            <person name="Chen X."/>
        </authorList>
    </citation>
    <scope>NUCLEOTIDE SEQUENCE [LARGE SCALE GENOMIC DNA]</scope>
    <source>
        <strain evidence="2">93-210</strain>
    </source>
</reference>
<keyword evidence="2" id="KW-1185">Reference proteome</keyword>
<reference evidence="1 2" key="3">
    <citation type="journal article" date="2022" name="Microbiol. Spectr.">
        <title>Folding features and dynamics of 3D genome architecture in plant fungal pathogens.</title>
        <authorList>
            <person name="Xia C."/>
        </authorList>
    </citation>
    <scope>NUCLEOTIDE SEQUENCE [LARGE SCALE GENOMIC DNA]</scope>
    <source>
        <strain evidence="1 2">93-210</strain>
    </source>
</reference>
<evidence type="ECO:0000313" key="2">
    <source>
        <dbReference type="Proteomes" id="UP001060170"/>
    </source>
</evidence>
<name>A0ACC0ECH4_9BASI</name>
<protein>
    <submittedName>
        <fullName evidence="1">Uncharacterized protein</fullName>
    </submittedName>
</protein>
<evidence type="ECO:0000313" key="1">
    <source>
        <dbReference type="EMBL" id="KAI7949551.1"/>
    </source>
</evidence>
<dbReference type="Proteomes" id="UP001060170">
    <property type="component" value="Chromosome 8"/>
</dbReference>
<gene>
    <name evidence="1" type="ORF">MJO28_008372</name>
</gene>
<organism evidence="1 2">
    <name type="scientific">Puccinia striiformis f. sp. tritici</name>
    <dbReference type="NCBI Taxonomy" id="168172"/>
    <lineage>
        <taxon>Eukaryota</taxon>
        <taxon>Fungi</taxon>
        <taxon>Dikarya</taxon>
        <taxon>Basidiomycota</taxon>
        <taxon>Pucciniomycotina</taxon>
        <taxon>Pucciniomycetes</taxon>
        <taxon>Pucciniales</taxon>
        <taxon>Pucciniaceae</taxon>
        <taxon>Puccinia</taxon>
    </lineage>
</organism>